<feature type="compositionally biased region" description="Low complexity" evidence="1">
    <location>
        <begin position="196"/>
        <end position="208"/>
    </location>
</feature>
<organism evidence="2 3">
    <name type="scientific">Emericellopsis cladophorae</name>
    <dbReference type="NCBI Taxonomy" id="2686198"/>
    <lineage>
        <taxon>Eukaryota</taxon>
        <taxon>Fungi</taxon>
        <taxon>Dikarya</taxon>
        <taxon>Ascomycota</taxon>
        <taxon>Pezizomycotina</taxon>
        <taxon>Sordariomycetes</taxon>
        <taxon>Hypocreomycetidae</taxon>
        <taxon>Hypocreales</taxon>
        <taxon>Bionectriaceae</taxon>
        <taxon>Emericellopsis</taxon>
    </lineage>
</organism>
<protein>
    <submittedName>
        <fullName evidence="2">Uncharacterized protein</fullName>
    </submittedName>
</protein>
<dbReference type="RefSeq" id="XP_051364539.1">
    <property type="nucleotide sequence ID" value="XM_051504160.1"/>
</dbReference>
<accession>A0A9P9Y5Y4</accession>
<dbReference type="GeneID" id="75832195"/>
<name>A0A9P9Y5Y4_9HYPO</name>
<gene>
    <name evidence="2" type="ORF">J7T54_005712</name>
</gene>
<reference evidence="2" key="2">
    <citation type="submission" date="2022-07" db="EMBL/GenBank/DDBJ databases">
        <authorList>
            <person name="Goncalves M.F.M."/>
            <person name="Hilario S."/>
            <person name="Van De Peer Y."/>
            <person name="Esteves A.C."/>
            <person name="Alves A."/>
        </authorList>
    </citation>
    <scope>NUCLEOTIDE SEQUENCE</scope>
    <source>
        <strain evidence="2">MUM 19.33</strain>
    </source>
</reference>
<sequence length="214" mass="23503">MAQPSFQQVCKAFMNIPEFPSGFYMERLDNKIRSLPAINSVFNNVADDEARAVMARITALFSAQHISKELTKSGLPQLKDFSIGDQYASRQVLIVWASHLLNTPGVTLEMAFSDATRIVSAVVAPVSTEGKAAHRQNIERSLVLDVSLPLANLNATQDDFKETGLSTFDSAASLNMDIWETTVRGKWTGPVTSEATHQTSSQHTKTQKPSLAIY</sequence>
<evidence type="ECO:0000313" key="2">
    <source>
        <dbReference type="EMBL" id="KAI6783683.1"/>
    </source>
</evidence>
<dbReference type="Proteomes" id="UP001055219">
    <property type="component" value="Unassembled WGS sequence"/>
</dbReference>
<keyword evidence="3" id="KW-1185">Reference proteome</keyword>
<dbReference type="AlphaFoldDB" id="A0A9P9Y5Y4"/>
<evidence type="ECO:0000256" key="1">
    <source>
        <dbReference type="SAM" id="MobiDB-lite"/>
    </source>
</evidence>
<evidence type="ECO:0000313" key="3">
    <source>
        <dbReference type="Proteomes" id="UP001055219"/>
    </source>
</evidence>
<comment type="caution">
    <text evidence="2">The sequence shown here is derived from an EMBL/GenBank/DDBJ whole genome shotgun (WGS) entry which is preliminary data.</text>
</comment>
<proteinExistence type="predicted"/>
<feature type="region of interest" description="Disordered" evidence="1">
    <location>
        <begin position="190"/>
        <end position="214"/>
    </location>
</feature>
<dbReference type="EMBL" id="JAGIXG020000007">
    <property type="protein sequence ID" value="KAI6783683.1"/>
    <property type="molecule type" value="Genomic_DNA"/>
</dbReference>
<reference evidence="2" key="1">
    <citation type="journal article" date="2021" name="J Fungi (Basel)">
        <title>Genomic and Metabolomic Analyses of the Marine Fungus Emericellopsis cladophorae: Insights into Saltwater Adaptability Mechanisms and Its Biosynthetic Potential.</title>
        <authorList>
            <person name="Goncalves M.F.M."/>
            <person name="Hilario S."/>
            <person name="Van de Peer Y."/>
            <person name="Esteves A.C."/>
            <person name="Alves A."/>
        </authorList>
    </citation>
    <scope>NUCLEOTIDE SEQUENCE</scope>
    <source>
        <strain evidence="2">MUM 19.33</strain>
    </source>
</reference>